<evidence type="ECO:0000256" key="12">
    <source>
        <dbReference type="ARBA" id="ARBA00023170"/>
    </source>
</evidence>
<evidence type="ECO:0000256" key="9">
    <source>
        <dbReference type="ARBA" id="ARBA00023065"/>
    </source>
</evidence>
<keyword evidence="3" id="KW-0813">Transport</keyword>
<evidence type="ECO:0000256" key="18">
    <source>
        <dbReference type="PIRSR" id="PIRSR005713-1"/>
    </source>
</evidence>
<evidence type="ECO:0000256" key="17">
    <source>
        <dbReference type="ARBA" id="ARBA00036634"/>
    </source>
</evidence>
<feature type="disulfide bond" evidence="19">
    <location>
        <begin position="270"/>
        <end position="279"/>
    </location>
</feature>
<dbReference type="NCBIfam" id="TIGR00863">
    <property type="entry name" value="P2X"/>
    <property type="match status" value="1"/>
</dbReference>
<dbReference type="InterPro" id="IPR059116">
    <property type="entry name" value="P2X_receptor"/>
</dbReference>
<keyword evidence="14" id="KW-1071">Ligand-gated ion channel</keyword>
<evidence type="ECO:0000256" key="13">
    <source>
        <dbReference type="ARBA" id="ARBA00023180"/>
    </source>
</evidence>
<dbReference type="FunFam" id="1.10.287.940:FF:000010">
    <property type="entry name" value="P2X receptor E"/>
    <property type="match status" value="1"/>
</dbReference>
<dbReference type="Proteomes" id="UP001347796">
    <property type="component" value="Unassembled WGS sequence"/>
</dbReference>
<evidence type="ECO:0000256" key="11">
    <source>
        <dbReference type="ARBA" id="ARBA00023157"/>
    </source>
</evidence>
<keyword evidence="15" id="KW-0407">Ion channel</keyword>
<dbReference type="InterPro" id="IPR001429">
    <property type="entry name" value="P2X_purnocptor"/>
</dbReference>
<keyword evidence="4" id="KW-1003">Cell membrane</keyword>
<feature type="glycosylation site" description="N-linked (GlcNAc...) asparagine" evidence="20">
    <location>
        <position position="191"/>
    </location>
</feature>
<organism evidence="22 23">
    <name type="scientific">Patella caerulea</name>
    <name type="common">Rayed Mediterranean limpet</name>
    <dbReference type="NCBI Taxonomy" id="87958"/>
    <lineage>
        <taxon>Eukaryota</taxon>
        <taxon>Metazoa</taxon>
        <taxon>Spiralia</taxon>
        <taxon>Lophotrochozoa</taxon>
        <taxon>Mollusca</taxon>
        <taxon>Gastropoda</taxon>
        <taxon>Patellogastropoda</taxon>
        <taxon>Patelloidea</taxon>
        <taxon>Patellidae</taxon>
        <taxon>Patella</taxon>
    </lineage>
</organism>
<feature type="binding site" evidence="18">
    <location>
        <position position="319"/>
    </location>
    <ligand>
        <name>ATP</name>
        <dbReference type="ChEBI" id="CHEBI:30616"/>
        <note>ligand shared between two neighboring subunits of the homotrimer</note>
    </ligand>
</feature>
<dbReference type="EMBL" id="JAZGQO010000006">
    <property type="protein sequence ID" value="KAK6184442.1"/>
    <property type="molecule type" value="Genomic_DNA"/>
</dbReference>
<evidence type="ECO:0000256" key="16">
    <source>
        <dbReference type="ARBA" id="ARBA00036239"/>
    </source>
</evidence>
<feature type="transmembrane region" description="Helical" evidence="21">
    <location>
        <begin position="341"/>
        <end position="367"/>
    </location>
</feature>
<dbReference type="InterPro" id="IPR027309">
    <property type="entry name" value="P2X_extracellular_dom_sf"/>
</dbReference>
<feature type="transmembrane region" description="Helical" evidence="21">
    <location>
        <begin position="32"/>
        <end position="52"/>
    </location>
</feature>
<evidence type="ECO:0000256" key="7">
    <source>
        <dbReference type="ARBA" id="ARBA00022840"/>
    </source>
</evidence>
<evidence type="ECO:0000256" key="10">
    <source>
        <dbReference type="ARBA" id="ARBA00023136"/>
    </source>
</evidence>
<keyword evidence="23" id="KW-1185">Reference proteome</keyword>
<dbReference type="Gene3D" id="2.60.490.10">
    <property type="entry name" value="atp-gated p2x4 ion channel domain"/>
    <property type="match status" value="1"/>
</dbReference>
<dbReference type="GO" id="GO:0001614">
    <property type="term" value="F:purinergic nucleotide receptor activity"/>
    <property type="evidence" value="ECO:0007669"/>
    <property type="project" value="InterPro"/>
</dbReference>
<feature type="binding site" evidence="18">
    <location>
        <position position="193"/>
    </location>
    <ligand>
        <name>ATP</name>
        <dbReference type="ChEBI" id="CHEBI:30616"/>
        <note>ligand shared between two neighboring subunits of the homotrimer</note>
    </ligand>
</feature>
<keyword evidence="7 18" id="KW-0067">ATP-binding</keyword>
<dbReference type="GO" id="GO:0070588">
    <property type="term" value="P:calcium ion transmembrane transport"/>
    <property type="evidence" value="ECO:0007669"/>
    <property type="project" value="TreeGrafter"/>
</dbReference>
<keyword evidence="12" id="KW-0675">Receptor</keyword>
<proteinExistence type="inferred from homology"/>
<reference evidence="22 23" key="1">
    <citation type="submission" date="2024-01" db="EMBL/GenBank/DDBJ databases">
        <title>The genome of the rayed Mediterranean limpet Patella caerulea (Linnaeus, 1758).</title>
        <authorList>
            <person name="Anh-Thu Weber A."/>
            <person name="Halstead-Nussloch G."/>
        </authorList>
    </citation>
    <scope>NUCLEOTIDE SEQUENCE [LARGE SCALE GENOMIC DNA]</scope>
    <source>
        <strain evidence="22">AATW-2023a</strain>
        <tissue evidence="22">Whole specimen</tissue>
    </source>
</reference>
<evidence type="ECO:0000256" key="8">
    <source>
        <dbReference type="ARBA" id="ARBA00022989"/>
    </source>
</evidence>
<protein>
    <recommendedName>
        <fullName evidence="24">Purinergic receptor</fullName>
    </recommendedName>
</protein>
<evidence type="ECO:0000256" key="4">
    <source>
        <dbReference type="ARBA" id="ARBA00022475"/>
    </source>
</evidence>
<evidence type="ECO:0000256" key="19">
    <source>
        <dbReference type="PIRSR" id="PIRSR005713-2"/>
    </source>
</evidence>
<accession>A0AAN8JSU8</accession>
<dbReference type="PIRSF" id="PIRSF005713">
    <property type="entry name" value="P2X_purinoceptor"/>
    <property type="match status" value="1"/>
</dbReference>
<keyword evidence="13" id="KW-0325">Glycoprotein</keyword>
<dbReference type="PANTHER" id="PTHR10125">
    <property type="entry name" value="P2X PURINOCEPTOR"/>
    <property type="match status" value="1"/>
</dbReference>
<evidence type="ECO:0000256" key="6">
    <source>
        <dbReference type="ARBA" id="ARBA00022741"/>
    </source>
</evidence>
<evidence type="ECO:0000256" key="3">
    <source>
        <dbReference type="ARBA" id="ARBA00022448"/>
    </source>
</evidence>
<feature type="disulfide bond" evidence="19">
    <location>
        <begin position="132"/>
        <end position="155"/>
    </location>
</feature>
<feature type="disulfide bond" evidence="19">
    <location>
        <begin position="224"/>
        <end position="236"/>
    </location>
</feature>
<feature type="disulfide bond" evidence="19">
    <location>
        <begin position="121"/>
        <end position="173"/>
    </location>
</feature>
<gene>
    <name evidence="22" type="ORF">SNE40_006913</name>
</gene>
<evidence type="ECO:0000313" key="23">
    <source>
        <dbReference type="Proteomes" id="UP001347796"/>
    </source>
</evidence>
<keyword evidence="8 21" id="KW-1133">Transmembrane helix</keyword>
<dbReference type="GO" id="GO:0098794">
    <property type="term" value="C:postsynapse"/>
    <property type="evidence" value="ECO:0007669"/>
    <property type="project" value="GOC"/>
</dbReference>
<sequence>MAPPSIVRSALSVFFEYDTPRIVHIRSKKVGVINRFLQLAIISYVIGFAIIYKKGYQDFDDVNSAVTTKLKGVALTNLTDQGINGTRVWDVADYVIPPQENNAFFVMTNVIVTPGQQQDTCLESPSVPDGICSAEKPCVPDTPVINGNGVKTGACKPSPRNSSIEVCEIYAWCPVEKDDKPSKPVLLASQNFTVFIKNNIEFGKFGVKRRNLIGFDNDSELANCRFDANDKLNRFCPIFILSEIVESTGQDYYNLALSGGVIQILIQWNCNLDYSVEDCVPEYQFRRLDSNDYKLAKGFNFRYAEPYLEDGVKKRTLIKAYGIRFIVTVEGKAGKFNFVPLFLNIGSGLALLSIATIVCDIVVLYFLKARKFFKEKKYLDVKGADAYEMFDSMKQSAEYESTGQTKPK</sequence>
<comment type="catalytic activity">
    <reaction evidence="17">
        <text>Ca(2+)(in) = Ca(2+)(out)</text>
        <dbReference type="Rhea" id="RHEA:29671"/>
        <dbReference type="ChEBI" id="CHEBI:29108"/>
    </reaction>
</comment>
<dbReference type="GO" id="GO:0005886">
    <property type="term" value="C:plasma membrane"/>
    <property type="evidence" value="ECO:0007669"/>
    <property type="project" value="UniProtKB-SubCell"/>
</dbReference>
<comment type="similarity">
    <text evidence="2">Belongs to the P2X receptor family.</text>
</comment>
<evidence type="ECO:0000256" key="14">
    <source>
        <dbReference type="ARBA" id="ARBA00023286"/>
    </source>
</evidence>
<comment type="catalytic activity">
    <reaction evidence="16">
        <text>Na(+)(in) = Na(+)(out)</text>
        <dbReference type="Rhea" id="RHEA:34963"/>
        <dbReference type="ChEBI" id="CHEBI:29101"/>
    </reaction>
</comment>
<dbReference type="PANTHER" id="PTHR10125:SF31">
    <property type="entry name" value="P2X RECEPTOR E"/>
    <property type="match status" value="1"/>
</dbReference>
<dbReference type="PRINTS" id="PR01307">
    <property type="entry name" value="P2XRECEPTOR"/>
</dbReference>
<dbReference type="AlphaFoldDB" id="A0AAN8JSU8"/>
<evidence type="ECO:0000256" key="21">
    <source>
        <dbReference type="SAM" id="Phobius"/>
    </source>
</evidence>
<keyword evidence="9" id="KW-0406">Ion transport</keyword>
<evidence type="ECO:0000256" key="15">
    <source>
        <dbReference type="ARBA" id="ARBA00023303"/>
    </source>
</evidence>
<feature type="disulfide bond" evidence="19">
    <location>
        <begin position="138"/>
        <end position="167"/>
    </location>
</feature>
<evidence type="ECO:0000313" key="22">
    <source>
        <dbReference type="EMBL" id="KAK6184442.1"/>
    </source>
</evidence>
<comment type="subcellular location">
    <subcellularLocation>
        <location evidence="1">Cell membrane</location>
        <topology evidence="1">Multi-pass membrane protein</topology>
    </subcellularLocation>
</comment>
<comment type="caution">
    <text evidence="22">The sequence shown here is derived from an EMBL/GenBank/DDBJ whole genome shotgun (WGS) entry which is preliminary data.</text>
</comment>
<name>A0AAN8JSU8_PATCE</name>
<keyword evidence="5 21" id="KW-0812">Transmembrane</keyword>
<evidence type="ECO:0000256" key="5">
    <source>
        <dbReference type="ARBA" id="ARBA00022692"/>
    </source>
</evidence>
<dbReference type="Gene3D" id="1.10.287.940">
    <property type="entry name" value="atp-gated p2x4 ion channel"/>
    <property type="match status" value="1"/>
</dbReference>
<dbReference type="Pfam" id="PF00864">
    <property type="entry name" value="P2X_receptor"/>
    <property type="match status" value="1"/>
</dbReference>
<evidence type="ECO:0008006" key="24">
    <source>
        <dbReference type="Google" id="ProtNLM"/>
    </source>
</evidence>
<feature type="binding site" evidence="18">
    <location>
        <begin position="300"/>
        <end position="302"/>
    </location>
    <ligand>
        <name>ATP</name>
        <dbReference type="ChEBI" id="CHEBI:30616"/>
        <note>ligand shared between two neighboring subunits of the homotrimer</note>
    </ligand>
</feature>
<dbReference type="FunFam" id="2.60.490.10:FF:000001">
    <property type="entry name" value="P2X purinoceptor"/>
    <property type="match status" value="1"/>
</dbReference>
<feature type="binding site" evidence="18">
    <location>
        <begin position="69"/>
        <end position="71"/>
    </location>
    <ligand>
        <name>ATP</name>
        <dbReference type="ChEBI" id="CHEBI:30616"/>
        <note>ligand shared between two neighboring subunits of the homotrimer</note>
    </ligand>
</feature>
<keyword evidence="11 19" id="KW-1015">Disulfide bond</keyword>
<dbReference type="GO" id="GO:0004931">
    <property type="term" value="F:extracellularly ATP-gated monoatomic cation channel activity"/>
    <property type="evidence" value="ECO:0007669"/>
    <property type="project" value="InterPro"/>
</dbReference>
<evidence type="ECO:0000256" key="20">
    <source>
        <dbReference type="PIRSR" id="PIRSR005713-3"/>
    </source>
</evidence>
<dbReference type="GO" id="GO:0033198">
    <property type="term" value="P:response to ATP"/>
    <property type="evidence" value="ECO:0007669"/>
    <property type="project" value="InterPro"/>
</dbReference>
<dbReference type="GO" id="GO:0005524">
    <property type="term" value="F:ATP binding"/>
    <property type="evidence" value="ECO:0007669"/>
    <property type="project" value="UniProtKB-KW"/>
</dbReference>
<evidence type="ECO:0000256" key="2">
    <source>
        <dbReference type="ARBA" id="ARBA00009848"/>
    </source>
</evidence>
<evidence type="ECO:0000256" key="1">
    <source>
        <dbReference type="ARBA" id="ARBA00004651"/>
    </source>
</evidence>
<keyword evidence="10 21" id="KW-0472">Membrane</keyword>
<keyword evidence="6 18" id="KW-0547">Nucleotide-binding</keyword>